<accession>A0A5E4FUL9</accession>
<evidence type="ECO:0000256" key="1">
    <source>
        <dbReference type="SAM" id="MobiDB-lite"/>
    </source>
</evidence>
<name>A0A5E4FUL9_PRUDU</name>
<feature type="compositionally biased region" description="Basic and acidic residues" evidence="1">
    <location>
        <begin position="1"/>
        <end position="18"/>
    </location>
</feature>
<evidence type="ECO:0000313" key="3">
    <source>
        <dbReference type="Proteomes" id="UP000327085"/>
    </source>
</evidence>
<sequence length="188" mass="20944">MPVFKREREAEVARHNSSEVEDNASESEHSDMSAPRSISVPGHREMRSGKKPEQSVKKYHHAPQVVLGLNSPNAGFTLSTPSRRHTQQDPIPRVPPLASSGGENDFDPLEVWRLTFMKSNRSLVTLSDGLWRNSGALDVVLRGLARPSEDQPFAKQNKKKINIIQLRSKGIDSLSASLALQWEARQGM</sequence>
<dbReference type="InParanoid" id="A0A5E4FUL9"/>
<gene>
    <name evidence="2" type="ORF">ALMOND_2B024930</name>
</gene>
<feature type="compositionally biased region" description="Basic and acidic residues" evidence="1">
    <location>
        <begin position="42"/>
        <end position="56"/>
    </location>
</feature>
<dbReference type="Proteomes" id="UP000327085">
    <property type="component" value="Chromosome 5"/>
</dbReference>
<evidence type="ECO:0000313" key="2">
    <source>
        <dbReference type="EMBL" id="VVA31156.1"/>
    </source>
</evidence>
<feature type="region of interest" description="Disordered" evidence="1">
    <location>
        <begin position="74"/>
        <end position="102"/>
    </location>
</feature>
<dbReference type="AlphaFoldDB" id="A0A5E4FUL9"/>
<protein>
    <submittedName>
        <fullName evidence="2">PREDICTED: uncharacterized protein</fullName>
    </submittedName>
</protein>
<dbReference type="EMBL" id="CABIKO010000207">
    <property type="protein sequence ID" value="VVA31156.1"/>
    <property type="molecule type" value="Genomic_DNA"/>
</dbReference>
<feature type="region of interest" description="Disordered" evidence="1">
    <location>
        <begin position="1"/>
        <end position="60"/>
    </location>
</feature>
<proteinExistence type="predicted"/>
<dbReference type="Gramene" id="VVA31156">
    <property type="protein sequence ID" value="VVA31156"/>
    <property type="gene ID" value="Prudul26B024930"/>
</dbReference>
<reference evidence="3" key="1">
    <citation type="journal article" date="2020" name="Plant J.">
        <title>Transposons played a major role in the diversification between the closely related almond and peach genomes: results from the almond genome sequence.</title>
        <authorList>
            <person name="Alioto T."/>
            <person name="Alexiou K.G."/>
            <person name="Bardil A."/>
            <person name="Barteri F."/>
            <person name="Castanera R."/>
            <person name="Cruz F."/>
            <person name="Dhingra A."/>
            <person name="Duval H."/>
            <person name="Fernandez I Marti A."/>
            <person name="Frias L."/>
            <person name="Galan B."/>
            <person name="Garcia J.L."/>
            <person name="Howad W."/>
            <person name="Gomez-Garrido J."/>
            <person name="Gut M."/>
            <person name="Julca I."/>
            <person name="Morata J."/>
            <person name="Puigdomenech P."/>
            <person name="Ribeca P."/>
            <person name="Rubio Cabetas M.J."/>
            <person name="Vlasova A."/>
            <person name="Wirthensohn M."/>
            <person name="Garcia-Mas J."/>
            <person name="Gabaldon T."/>
            <person name="Casacuberta J.M."/>
            <person name="Arus P."/>
        </authorList>
    </citation>
    <scope>NUCLEOTIDE SEQUENCE [LARGE SCALE GENOMIC DNA]</scope>
    <source>
        <strain evidence="3">cv. Texas</strain>
    </source>
</reference>
<organism evidence="2 3">
    <name type="scientific">Prunus dulcis</name>
    <name type="common">Almond</name>
    <name type="synonym">Amygdalus dulcis</name>
    <dbReference type="NCBI Taxonomy" id="3755"/>
    <lineage>
        <taxon>Eukaryota</taxon>
        <taxon>Viridiplantae</taxon>
        <taxon>Streptophyta</taxon>
        <taxon>Embryophyta</taxon>
        <taxon>Tracheophyta</taxon>
        <taxon>Spermatophyta</taxon>
        <taxon>Magnoliopsida</taxon>
        <taxon>eudicotyledons</taxon>
        <taxon>Gunneridae</taxon>
        <taxon>Pentapetalae</taxon>
        <taxon>rosids</taxon>
        <taxon>fabids</taxon>
        <taxon>Rosales</taxon>
        <taxon>Rosaceae</taxon>
        <taxon>Amygdaloideae</taxon>
        <taxon>Amygdaleae</taxon>
        <taxon>Prunus</taxon>
    </lineage>
</organism>